<keyword evidence="1" id="KW-0732">Signal</keyword>
<accession>A0A086XSE4</accession>
<keyword evidence="3" id="KW-1185">Reference proteome</keyword>
<dbReference type="Proteomes" id="UP000028824">
    <property type="component" value="Unassembled WGS sequence"/>
</dbReference>
<dbReference type="InterPro" id="IPR010466">
    <property type="entry name" value="DUF1058"/>
</dbReference>
<comment type="caution">
    <text evidence="2">The sequence shown here is derived from an EMBL/GenBank/DDBJ whole genome shotgun (WGS) entry which is preliminary data.</text>
</comment>
<sequence length="186" mass="20205">MFLPALAAGLIAACLAGTAHAQDAEDDTAMPADLDASMTLESQENRGAVTNLPLPRYVSLKGSDGNARRGPSLSHRIDWVFKHAGMPLKVTAEFGNWRRIEDRDGAGGWIHYTLLSGVRTVVFEDDHTELHSRPDDKAPLTAYAEAGAIAKLGKCSVEWCDVSSKDADGWVRKTKVWGVDAQETRD</sequence>
<name>A0A086XSE4_9RHOB</name>
<proteinExistence type="predicted"/>
<dbReference type="Gene3D" id="2.30.30.40">
    <property type="entry name" value="SH3 Domains"/>
    <property type="match status" value="1"/>
</dbReference>
<feature type="signal peptide" evidence="1">
    <location>
        <begin position="1"/>
        <end position="21"/>
    </location>
</feature>
<dbReference type="eggNOG" id="COG3807">
    <property type="taxonomic scope" value="Bacteria"/>
</dbReference>
<evidence type="ECO:0000313" key="2">
    <source>
        <dbReference type="EMBL" id="KFI24944.1"/>
    </source>
</evidence>
<protein>
    <recommendedName>
        <fullName evidence="4">Aspartyl-trna synthetase</fullName>
    </recommendedName>
</protein>
<reference evidence="2 3" key="1">
    <citation type="submission" date="2014-03" db="EMBL/GenBank/DDBJ databases">
        <title>Genome of Paenirhodobacter enshiensis DW2-9.</title>
        <authorList>
            <person name="Wang D."/>
            <person name="Wang G."/>
        </authorList>
    </citation>
    <scope>NUCLEOTIDE SEQUENCE [LARGE SCALE GENOMIC DNA]</scope>
    <source>
        <strain evidence="2 3">DW2-9</strain>
    </source>
</reference>
<gene>
    <name evidence="2" type="ORF">CG50_07375</name>
</gene>
<feature type="chain" id="PRO_5001816995" description="Aspartyl-trna synthetase" evidence="1">
    <location>
        <begin position="22"/>
        <end position="186"/>
    </location>
</feature>
<organism evidence="2 3">
    <name type="scientific">Paenirhodobacter enshiensis</name>
    <dbReference type="NCBI Taxonomy" id="1105367"/>
    <lineage>
        <taxon>Bacteria</taxon>
        <taxon>Pseudomonadati</taxon>
        <taxon>Pseudomonadota</taxon>
        <taxon>Alphaproteobacteria</taxon>
        <taxon>Rhodobacterales</taxon>
        <taxon>Rhodobacter group</taxon>
        <taxon>Paenirhodobacter</taxon>
    </lineage>
</organism>
<dbReference type="EMBL" id="JFZB01000031">
    <property type="protein sequence ID" value="KFI24944.1"/>
    <property type="molecule type" value="Genomic_DNA"/>
</dbReference>
<dbReference type="STRING" id="1105367.CG50_07375"/>
<evidence type="ECO:0000313" key="3">
    <source>
        <dbReference type="Proteomes" id="UP000028824"/>
    </source>
</evidence>
<dbReference type="AlphaFoldDB" id="A0A086XSE4"/>
<evidence type="ECO:0008006" key="4">
    <source>
        <dbReference type="Google" id="ProtNLM"/>
    </source>
</evidence>
<evidence type="ECO:0000256" key="1">
    <source>
        <dbReference type="SAM" id="SignalP"/>
    </source>
</evidence>
<dbReference type="Pfam" id="PF06347">
    <property type="entry name" value="SH3_4"/>
    <property type="match status" value="2"/>
</dbReference>